<evidence type="ECO:0000256" key="4">
    <source>
        <dbReference type="ARBA" id="ARBA00023155"/>
    </source>
</evidence>
<feature type="compositionally biased region" description="Basic and acidic residues" evidence="11">
    <location>
        <begin position="140"/>
        <end position="150"/>
    </location>
</feature>
<feature type="compositionally biased region" description="Basic and acidic residues" evidence="11">
    <location>
        <begin position="468"/>
        <end position="488"/>
    </location>
</feature>
<reference evidence="13" key="1">
    <citation type="journal article" date="2020" name="Stud. Mycol.">
        <title>101 Dothideomycetes genomes: a test case for predicting lifestyles and emergence of pathogens.</title>
        <authorList>
            <person name="Haridas S."/>
            <person name="Albert R."/>
            <person name="Binder M."/>
            <person name="Bloem J."/>
            <person name="Labutti K."/>
            <person name="Salamov A."/>
            <person name="Andreopoulos B."/>
            <person name="Baker S."/>
            <person name="Barry K."/>
            <person name="Bills G."/>
            <person name="Bluhm B."/>
            <person name="Cannon C."/>
            <person name="Castanera R."/>
            <person name="Culley D."/>
            <person name="Daum C."/>
            <person name="Ezra D."/>
            <person name="Gonzalez J."/>
            <person name="Henrissat B."/>
            <person name="Kuo A."/>
            <person name="Liang C."/>
            <person name="Lipzen A."/>
            <person name="Lutzoni F."/>
            <person name="Magnuson J."/>
            <person name="Mondo S."/>
            <person name="Nolan M."/>
            <person name="Ohm R."/>
            <person name="Pangilinan J."/>
            <person name="Park H.-J."/>
            <person name="Ramirez L."/>
            <person name="Alfaro M."/>
            <person name="Sun H."/>
            <person name="Tritt A."/>
            <person name="Yoshinaga Y."/>
            <person name="Zwiers L.-H."/>
            <person name="Turgeon B."/>
            <person name="Goodwin S."/>
            <person name="Spatafora J."/>
            <person name="Crous P."/>
            <person name="Grigoriev I."/>
        </authorList>
    </citation>
    <scope>NUCLEOTIDE SEQUENCE</scope>
    <source>
        <strain evidence="13">CBS 161.51</strain>
    </source>
</reference>
<dbReference type="EMBL" id="ML976006">
    <property type="protein sequence ID" value="KAF1945931.1"/>
    <property type="molecule type" value="Genomic_DNA"/>
</dbReference>
<dbReference type="GO" id="GO:0000122">
    <property type="term" value="P:negative regulation of transcription by RNA polymerase II"/>
    <property type="evidence" value="ECO:0007669"/>
    <property type="project" value="UniProtKB-ARBA"/>
</dbReference>
<feature type="region of interest" description="Disordered" evidence="11">
    <location>
        <begin position="1"/>
        <end position="21"/>
    </location>
</feature>
<evidence type="ECO:0000256" key="7">
    <source>
        <dbReference type="ARBA" id="ARBA00023306"/>
    </source>
</evidence>
<feature type="compositionally biased region" description="Low complexity" evidence="11">
    <location>
        <begin position="116"/>
        <end position="134"/>
    </location>
</feature>
<feature type="DNA-binding region" description="Homeobox" evidence="9">
    <location>
        <begin position="54"/>
        <end position="113"/>
    </location>
</feature>
<feature type="region of interest" description="Disordered" evidence="11">
    <location>
        <begin position="253"/>
        <end position="276"/>
    </location>
</feature>
<evidence type="ECO:0000256" key="6">
    <source>
        <dbReference type="ARBA" id="ARBA00023242"/>
    </source>
</evidence>
<evidence type="ECO:0000256" key="3">
    <source>
        <dbReference type="ARBA" id="ARBA00023125"/>
    </source>
</evidence>
<dbReference type="PANTHER" id="PTHR24324">
    <property type="entry name" value="HOMEOBOX PROTEIN HHEX"/>
    <property type="match status" value="1"/>
</dbReference>
<evidence type="ECO:0000256" key="10">
    <source>
        <dbReference type="RuleBase" id="RU000682"/>
    </source>
</evidence>
<dbReference type="OrthoDB" id="6159439at2759"/>
<organism evidence="13 14">
    <name type="scientific">Clathrospora elynae</name>
    <dbReference type="NCBI Taxonomy" id="706981"/>
    <lineage>
        <taxon>Eukaryota</taxon>
        <taxon>Fungi</taxon>
        <taxon>Dikarya</taxon>
        <taxon>Ascomycota</taxon>
        <taxon>Pezizomycotina</taxon>
        <taxon>Dothideomycetes</taxon>
        <taxon>Pleosporomycetidae</taxon>
        <taxon>Pleosporales</taxon>
        <taxon>Diademaceae</taxon>
        <taxon>Clathrospora</taxon>
    </lineage>
</organism>
<dbReference type="Proteomes" id="UP000800038">
    <property type="component" value="Unassembled WGS sequence"/>
</dbReference>
<proteinExistence type="predicted"/>
<feature type="region of interest" description="Disordered" evidence="11">
    <location>
        <begin position="99"/>
        <end position="235"/>
    </location>
</feature>
<comment type="subunit">
    <text evidence="8">Interacts with MCM1.</text>
</comment>
<name>A0A6A5SZX9_9PLEO</name>
<dbReference type="InterPro" id="IPR009057">
    <property type="entry name" value="Homeodomain-like_sf"/>
</dbReference>
<dbReference type="GO" id="GO:0000981">
    <property type="term" value="F:DNA-binding transcription factor activity, RNA polymerase II-specific"/>
    <property type="evidence" value="ECO:0007669"/>
    <property type="project" value="InterPro"/>
</dbReference>
<evidence type="ECO:0000256" key="9">
    <source>
        <dbReference type="PROSITE-ProRule" id="PRU00108"/>
    </source>
</evidence>
<evidence type="ECO:0000256" key="2">
    <source>
        <dbReference type="ARBA" id="ARBA00023015"/>
    </source>
</evidence>
<comment type="subcellular location">
    <subcellularLocation>
        <location evidence="1 9 10">Nucleus</location>
    </subcellularLocation>
</comment>
<feature type="region of interest" description="Disordered" evidence="11">
    <location>
        <begin position="408"/>
        <end position="559"/>
    </location>
</feature>
<keyword evidence="5" id="KW-0804">Transcription</keyword>
<evidence type="ECO:0000256" key="8">
    <source>
        <dbReference type="ARBA" id="ARBA00065092"/>
    </source>
</evidence>
<feature type="compositionally biased region" description="Low complexity" evidence="11">
    <location>
        <begin position="187"/>
        <end position="226"/>
    </location>
</feature>
<dbReference type="GO" id="GO:0000082">
    <property type="term" value="P:G1/S transition of mitotic cell cycle"/>
    <property type="evidence" value="ECO:0007669"/>
    <property type="project" value="UniProtKB-ARBA"/>
</dbReference>
<dbReference type="FunFam" id="1.10.10.60:FF:000286">
    <property type="entry name" value="Homeobox transcription factor"/>
    <property type="match status" value="1"/>
</dbReference>
<keyword evidence="7" id="KW-0131">Cell cycle</keyword>
<dbReference type="Gene3D" id="1.10.10.60">
    <property type="entry name" value="Homeodomain-like"/>
    <property type="match status" value="1"/>
</dbReference>
<dbReference type="PROSITE" id="PS50071">
    <property type="entry name" value="HOMEOBOX_2"/>
    <property type="match status" value="1"/>
</dbReference>
<dbReference type="GO" id="GO:0000978">
    <property type="term" value="F:RNA polymerase II cis-regulatory region sequence-specific DNA binding"/>
    <property type="evidence" value="ECO:0007669"/>
    <property type="project" value="TreeGrafter"/>
</dbReference>
<feature type="compositionally biased region" description="Low complexity" evidence="11">
    <location>
        <begin position="1"/>
        <end position="16"/>
    </location>
</feature>
<dbReference type="SMART" id="SM00389">
    <property type="entry name" value="HOX"/>
    <property type="match status" value="1"/>
</dbReference>
<feature type="region of interest" description="Disordered" evidence="11">
    <location>
        <begin position="43"/>
        <end position="69"/>
    </location>
</feature>
<protein>
    <recommendedName>
        <fullName evidence="12">Homeobox domain-containing protein</fullName>
    </recommendedName>
</protein>
<keyword evidence="2" id="KW-0805">Transcription regulation</keyword>
<dbReference type="Pfam" id="PF00046">
    <property type="entry name" value="Homeodomain"/>
    <property type="match status" value="1"/>
</dbReference>
<dbReference type="SUPFAM" id="SSF46689">
    <property type="entry name" value="Homeodomain-like"/>
    <property type="match status" value="1"/>
</dbReference>
<feature type="domain" description="Homeobox" evidence="12">
    <location>
        <begin position="52"/>
        <end position="112"/>
    </location>
</feature>
<evidence type="ECO:0000256" key="11">
    <source>
        <dbReference type="SAM" id="MobiDB-lite"/>
    </source>
</evidence>
<dbReference type="CDD" id="cd00086">
    <property type="entry name" value="homeodomain"/>
    <property type="match status" value="1"/>
</dbReference>
<dbReference type="GO" id="GO:0005634">
    <property type="term" value="C:nucleus"/>
    <property type="evidence" value="ECO:0007669"/>
    <property type="project" value="UniProtKB-SubCell"/>
</dbReference>
<evidence type="ECO:0000313" key="14">
    <source>
        <dbReference type="Proteomes" id="UP000800038"/>
    </source>
</evidence>
<dbReference type="GO" id="GO:0030154">
    <property type="term" value="P:cell differentiation"/>
    <property type="evidence" value="ECO:0007669"/>
    <property type="project" value="TreeGrafter"/>
</dbReference>
<dbReference type="PROSITE" id="PS00027">
    <property type="entry name" value="HOMEOBOX_1"/>
    <property type="match status" value="1"/>
</dbReference>
<evidence type="ECO:0000259" key="12">
    <source>
        <dbReference type="PROSITE" id="PS50071"/>
    </source>
</evidence>
<feature type="compositionally biased region" description="Polar residues" evidence="11">
    <location>
        <begin position="436"/>
        <end position="448"/>
    </location>
</feature>
<dbReference type="InterPro" id="IPR001356">
    <property type="entry name" value="HD"/>
</dbReference>
<gene>
    <name evidence="13" type="ORF">EJ02DRAFT_451039</name>
</gene>
<keyword evidence="6 9" id="KW-0539">Nucleus</keyword>
<sequence>MSTSSPLPSFSSPASSRLPNARRASFSGQLAFLVHSQETVANHLPPDVDNKALARQKRRRTSKEDEDVLKAEYLINPKPDKAARLEIVRKVALGEKEVQIWFQNKRQNDRRRSRPLEPSSSASLMSSSSTMSDPPTEDETIARDINHAPEQDPLEEPATPELTSDETIQEPRTAETIESAATEHEATTAPVVETSRQLQTATAETAPAESSNAQQPAPASQGASQPRTSWISNRRSASFVRYSEDYAPEVITFPNAPPKPAESPEMNKSASRPLKRAHSFVRISTNEDGTARIVTDLDKTPSPPHAKTNASTFSRAAAGLRRSYSAAGLNDRLAAAARGEPSPKVPRTMLNMGRSRDSRAWEFWCDPDSRSTTSLTTRAEQEGSGSAADAIGILRANRKILAQNQARQNSPLMSRHGLHKVQGSPLVKKSRGAMQRASTINGRFSTKDYSGYKKDGDSTESDENLQTESDKENWEPDMPKSVRRDREVAATPPASRAARQILGENTDLMSQGSSLGAMLAKEKRKRGKDIDDPEQDDELRQFMDGDGLSGRSSLNSAEEAGCVEGLLKLSQGQWR</sequence>
<dbReference type="AlphaFoldDB" id="A0A6A5SZX9"/>
<evidence type="ECO:0000313" key="13">
    <source>
        <dbReference type="EMBL" id="KAF1945931.1"/>
    </source>
</evidence>
<dbReference type="InterPro" id="IPR017970">
    <property type="entry name" value="Homeobox_CS"/>
</dbReference>
<evidence type="ECO:0000256" key="5">
    <source>
        <dbReference type="ARBA" id="ARBA00023163"/>
    </source>
</evidence>
<dbReference type="PANTHER" id="PTHR24324:SF9">
    <property type="entry name" value="HOMEOBOX DOMAIN-CONTAINING PROTEIN"/>
    <property type="match status" value="1"/>
</dbReference>
<keyword evidence="3 9" id="KW-0238">DNA-binding</keyword>
<dbReference type="InterPro" id="IPR051000">
    <property type="entry name" value="Homeobox_DNA-bind_prot"/>
</dbReference>
<evidence type="ECO:0000256" key="1">
    <source>
        <dbReference type="ARBA" id="ARBA00004123"/>
    </source>
</evidence>
<accession>A0A6A5SZX9</accession>
<keyword evidence="14" id="KW-1185">Reference proteome</keyword>
<keyword evidence="4 9" id="KW-0371">Homeobox</keyword>